<dbReference type="PANTHER" id="PTHR31377">
    <property type="entry name" value="AGMATINE DEIMINASE-RELATED"/>
    <property type="match status" value="1"/>
</dbReference>
<dbReference type="Pfam" id="PF04371">
    <property type="entry name" value="PAD_porph"/>
    <property type="match status" value="1"/>
</dbReference>
<dbReference type="GO" id="GO:0004668">
    <property type="term" value="F:protein-arginine deiminase activity"/>
    <property type="evidence" value="ECO:0007669"/>
    <property type="project" value="InterPro"/>
</dbReference>
<evidence type="ECO:0000256" key="2">
    <source>
        <dbReference type="SAM" id="SignalP"/>
    </source>
</evidence>
<evidence type="ECO:0000313" key="3">
    <source>
        <dbReference type="EMBL" id="TKJ40105.1"/>
    </source>
</evidence>
<dbReference type="Proteomes" id="UP000319619">
    <property type="component" value="Unassembled WGS sequence"/>
</dbReference>
<dbReference type="Gene3D" id="3.75.10.10">
    <property type="entry name" value="L-arginine/glycine Amidinotransferase, Chain A"/>
    <property type="match status" value="1"/>
</dbReference>
<reference evidence="3 4" key="1">
    <citation type="submission" date="2017-06" db="EMBL/GenBank/DDBJ databases">
        <title>Novel microbial phyla capable of carbon fixation and sulfur reduction in deep-sea sediments.</title>
        <authorList>
            <person name="Huang J."/>
            <person name="Baker B."/>
            <person name="Wang Y."/>
        </authorList>
    </citation>
    <scope>NUCLEOTIDE SEQUENCE [LARGE SCALE GENOMIC DNA]</scope>
    <source>
        <strain evidence="3">B3_LCP</strain>
    </source>
</reference>
<dbReference type="AlphaFoldDB" id="A0A532UYS1"/>
<evidence type="ECO:0000313" key="4">
    <source>
        <dbReference type="Proteomes" id="UP000319619"/>
    </source>
</evidence>
<proteinExistence type="predicted"/>
<dbReference type="Gene3D" id="2.60.40.4070">
    <property type="match status" value="1"/>
</dbReference>
<dbReference type="EMBL" id="NJBN01000006">
    <property type="protein sequence ID" value="TKJ40105.1"/>
    <property type="molecule type" value="Genomic_DNA"/>
</dbReference>
<evidence type="ECO:0000256" key="1">
    <source>
        <dbReference type="ARBA" id="ARBA00022801"/>
    </source>
</evidence>
<dbReference type="InterPro" id="IPR026444">
    <property type="entry name" value="Secre_tail"/>
</dbReference>
<feature type="signal peptide" evidence="2">
    <location>
        <begin position="1"/>
        <end position="23"/>
    </location>
</feature>
<gene>
    <name evidence="3" type="ORF">CEE37_10235</name>
</gene>
<comment type="caution">
    <text evidence="3">The sequence shown here is derived from an EMBL/GenBank/DDBJ whole genome shotgun (WGS) entry which is preliminary data.</text>
</comment>
<dbReference type="GO" id="GO:0047632">
    <property type="term" value="F:agmatine deiminase activity"/>
    <property type="evidence" value="ECO:0007669"/>
    <property type="project" value="TreeGrafter"/>
</dbReference>
<dbReference type="InterPro" id="IPR007466">
    <property type="entry name" value="Peptidyl-Arg-deiminase_porph"/>
</dbReference>
<dbReference type="NCBIfam" id="TIGR04183">
    <property type="entry name" value="Por_Secre_tail"/>
    <property type="match status" value="1"/>
</dbReference>
<name>A0A532UYS1_UNCL8</name>
<feature type="chain" id="PRO_5021975156" evidence="2">
    <location>
        <begin position="24"/>
        <end position="618"/>
    </location>
</feature>
<dbReference type="GO" id="GO:0009446">
    <property type="term" value="P:putrescine biosynthetic process"/>
    <property type="evidence" value="ECO:0007669"/>
    <property type="project" value="InterPro"/>
</dbReference>
<keyword evidence="1" id="KW-0378">Hydrolase</keyword>
<sequence>MKNLSILMCGLLMIAAAAQISYANEEIPETLSWPEGLPLPAWETPQEKLVPPEPTDDVTPPPTEPVTAVPEFGLQEAVQVVYPYSFDQNILIEMVRACEEVGVVYIVVPNTASMSNCNSLLIANGVPVDNVEYYIHAVDGQWSRDYGPHFIWGDVSGEIAMLDWQYYDSRPNDDEIPDYMADLWHMNFYETPIYHEGGNYMSDGHGTVMCSTVLYNNNPSWTPAQCRQEIMDYFGASSVHVYERIPNSHDATGHIDLWAKMLNDTTIMVAQLQPTDPNYNMIEQHAAAMATVPTVYGTPFNIVRCPMPRPYQYYIWYYYKSFLNSLIFNGKVLVPIYATEPVLTQQALDAYQAAMPDYEVVGIYCDNIAFAGGAIHCTTIGIADHIDDYYHDATVTADPVSPPITIPAGGGTFDFTASVTNNEADSIYTQVWSEVILPSSTVFGPLLERNLLLASSGSVSRTLTQNVPAGAPAGTYTYTMYTGSRLPRVVNDESSFTFTKTASDGGISEDMTGWWAEGWEDVAETVSPVTPMDHNLITAHPNPFNPTTALSFELRDAGLVGLTVYDISGRQVAELVNGWRDAGLHEVNFDGSSLTSGIYFAKLAHAGNTSTIKMVLMK</sequence>
<dbReference type="SUPFAM" id="SSF55909">
    <property type="entry name" value="Pentein"/>
    <property type="match status" value="1"/>
</dbReference>
<keyword evidence="2" id="KW-0732">Signal</keyword>
<protein>
    <submittedName>
        <fullName evidence="3">Uncharacterized protein</fullName>
    </submittedName>
</protein>
<accession>A0A532UYS1</accession>
<dbReference type="PANTHER" id="PTHR31377:SF0">
    <property type="entry name" value="AGMATINE DEIMINASE-RELATED"/>
    <property type="match status" value="1"/>
</dbReference>
<organism evidence="3 4">
    <name type="scientific">candidate division LCP-89 bacterium B3_LCP</name>
    <dbReference type="NCBI Taxonomy" id="2012998"/>
    <lineage>
        <taxon>Bacteria</taxon>
        <taxon>Pseudomonadati</taxon>
        <taxon>Bacteria division LCP-89</taxon>
    </lineage>
</organism>